<dbReference type="AlphaFoldDB" id="A0A9B0GHX8"/>
<sequence>MSQSSAILTLHRRTGGDTEGGRAIARQTPRARGARRLLRRKRGVTARASRPGPASKLPSLGRRGLAEALRAPRGGGGACLFLKSGSACRRPEPGRRPKAAARGGRGTADVGARACTRRGAARPGGGGPGTPGCAQAVAAGRAGCSSAGAAGSGGAGLRGARRVNFCGLGGQGGVCVCTCVRRSAARTAGPQLRVPRQPAVFVQLRSSRAAPAHPGAAPAGKPSRTAWPAALAAAAAAATRKYGCSSAGEKRGVWGGRLA</sequence>
<keyword evidence="2" id="KW-1185">Reference proteome</keyword>
<feature type="region of interest" description="Disordered" evidence="1">
    <location>
        <begin position="42"/>
        <end position="61"/>
    </location>
</feature>
<dbReference type="RefSeq" id="XP_004399482.1">
    <property type="nucleotide sequence ID" value="XM_004399425.1"/>
</dbReference>
<reference evidence="3" key="1">
    <citation type="submission" date="2025-08" db="UniProtKB">
        <authorList>
            <consortium name="RefSeq"/>
        </authorList>
    </citation>
    <scope>IDENTIFICATION</scope>
</reference>
<evidence type="ECO:0000256" key="1">
    <source>
        <dbReference type="SAM" id="MobiDB-lite"/>
    </source>
</evidence>
<name>A0A9B0GHX8_ODORO</name>
<gene>
    <name evidence="3" type="primary">LOC101364681</name>
</gene>
<accession>A0A9B0GHX8</accession>
<dbReference type="Proteomes" id="UP000245340">
    <property type="component" value="Unplaced"/>
</dbReference>
<organism evidence="2 3">
    <name type="scientific">Odobenus rosmarus divergens</name>
    <name type="common">Pacific walrus</name>
    <dbReference type="NCBI Taxonomy" id="9708"/>
    <lineage>
        <taxon>Eukaryota</taxon>
        <taxon>Metazoa</taxon>
        <taxon>Chordata</taxon>
        <taxon>Craniata</taxon>
        <taxon>Vertebrata</taxon>
        <taxon>Euteleostomi</taxon>
        <taxon>Mammalia</taxon>
        <taxon>Eutheria</taxon>
        <taxon>Laurasiatheria</taxon>
        <taxon>Carnivora</taxon>
        <taxon>Caniformia</taxon>
        <taxon>Pinnipedia</taxon>
        <taxon>Odobenidae</taxon>
        <taxon>Odobenus</taxon>
    </lineage>
</organism>
<proteinExistence type="predicted"/>
<evidence type="ECO:0000313" key="3">
    <source>
        <dbReference type="RefSeq" id="XP_004399482.1"/>
    </source>
</evidence>
<protein>
    <submittedName>
        <fullName evidence="3">Uncharacterized protein LOC101364681</fullName>
    </submittedName>
</protein>
<feature type="region of interest" description="Disordered" evidence="1">
    <location>
        <begin position="88"/>
        <end position="110"/>
    </location>
</feature>
<evidence type="ECO:0000313" key="2">
    <source>
        <dbReference type="Proteomes" id="UP000245340"/>
    </source>
</evidence>